<comment type="caution">
    <text evidence="1">The sequence shown here is derived from an EMBL/GenBank/DDBJ whole genome shotgun (WGS) entry which is preliminary data.</text>
</comment>
<protein>
    <submittedName>
        <fullName evidence="1">Uncharacterized protein</fullName>
    </submittedName>
</protein>
<reference evidence="1 2" key="1">
    <citation type="journal article" date="2016" name="Nat. Commun.">
        <title>Thousands of microbial genomes shed light on interconnected biogeochemical processes in an aquifer system.</title>
        <authorList>
            <person name="Anantharaman K."/>
            <person name="Brown C.T."/>
            <person name="Hug L.A."/>
            <person name="Sharon I."/>
            <person name="Castelle C.J."/>
            <person name="Probst A.J."/>
            <person name="Thomas B.C."/>
            <person name="Singh A."/>
            <person name="Wilkins M.J."/>
            <person name="Karaoz U."/>
            <person name="Brodie E.L."/>
            <person name="Williams K.H."/>
            <person name="Hubbard S.S."/>
            <person name="Banfield J.F."/>
        </authorList>
    </citation>
    <scope>NUCLEOTIDE SEQUENCE [LARGE SCALE GENOMIC DNA]</scope>
</reference>
<evidence type="ECO:0000313" key="1">
    <source>
        <dbReference type="EMBL" id="OGY69045.1"/>
    </source>
</evidence>
<name>A0A1G1ZX39_9BACT</name>
<evidence type="ECO:0000313" key="2">
    <source>
        <dbReference type="Proteomes" id="UP000176626"/>
    </source>
</evidence>
<proteinExistence type="predicted"/>
<accession>A0A1G1ZX39</accession>
<sequence>MVAKTDQGLKVRFLDLVTSVMELVRDGKRDIEDVCSVLQSIKDGKKPTSTDVHSQLISWQNLYLEHGIKVDVTNLKIPASQPGFTRLILVPEGMTPNKAVALLKKRMKVWQYADNLDTITSVRDT</sequence>
<dbReference type="EMBL" id="MHJN01000006">
    <property type="protein sequence ID" value="OGY69045.1"/>
    <property type="molecule type" value="Genomic_DNA"/>
</dbReference>
<dbReference type="Proteomes" id="UP000176626">
    <property type="component" value="Unassembled WGS sequence"/>
</dbReference>
<gene>
    <name evidence="1" type="ORF">A2214_00880</name>
</gene>
<dbReference type="AlphaFoldDB" id="A0A1G1ZX39"/>
<organism evidence="1 2">
    <name type="scientific">Candidatus Harrisonbacteria bacterium RIFOXYA1_FULL_48_8</name>
    <dbReference type="NCBI Taxonomy" id="1798411"/>
    <lineage>
        <taxon>Bacteria</taxon>
        <taxon>Candidatus Harrisoniibacteriota</taxon>
    </lineage>
</organism>